<reference evidence="2 3" key="1">
    <citation type="submission" date="2019-07" db="EMBL/GenBank/DDBJ databases">
        <title>Whole genome shotgun sequence of Thiobacillus plumbophilus NBRC 107929.</title>
        <authorList>
            <person name="Hosoyama A."/>
            <person name="Uohara A."/>
            <person name="Ohji S."/>
            <person name="Ichikawa N."/>
        </authorList>
    </citation>
    <scope>NUCLEOTIDE SEQUENCE [LARGE SCALE GENOMIC DNA]</scope>
    <source>
        <strain evidence="2 3">NBRC 107929</strain>
    </source>
</reference>
<dbReference type="RefSeq" id="WP_147073156.1">
    <property type="nucleotide sequence ID" value="NZ_AP021884.1"/>
</dbReference>
<accession>A0A512L8G6</accession>
<keyword evidence="3" id="KW-1185">Reference proteome</keyword>
<evidence type="ECO:0000256" key="1">
    <source>
        <dbReference type="SAM" id="Phobius"/>
    </source>
</evidence>
<dbReference type="OrthoDB" id="8604580at2"/>
<dbReference type="Proteomes" id="UP000321337">
    <property type="component" value="Unassembled WGS sequence"/>
</dbReference>
<sequence length="55" mass="6045">MAGTIGAIVTVVCFVIFVAIGLWAWSGRRKKDFDAAANLPFEEEDTPSRIPPKHD</sequence>
<evidence type="ECO:0008006" key="4">
    <source>
        <dbReference type="Google" id="ProtNLM"/>
    </source>
</evidence>
<dbReference type="AlphaFoldDB" id="A0A512L8G6"/>
<dbReference type="InterPro" id="IPR008621">
    <property type="entry name" value="Cbb3-typ_cyt_oxidase_comp"/>
</dbReference>
<name>A0A512L8G6_9PROT</name>
<dbReference type="Pfam" id="PF05545">
    <property type="entry name" value="FixQ"/>
    <property type="match status" value="1"/>
</dbReference>
<evidence type="ECO:0000313" key="2">
    <source>
        <dbReference type="EMBL" id="GEP30776.1"/>
    </source>
</evidence>
<keyword evidence="1" id="KW-1133">Transmembrane helix</keyword>
<keyword evidence="1" id="KW-0472">Membrane</keyword>
<evidence type="ECO:0000313" key="3">
    <source>
        <dbReference type="Proteomes" id="UP000321337"/>
    </source>
</evidence>
<dbReference type="EMBL" id="BKAD01000018">
    <property type="protein sequence ID" value="GEP30776.1"/>
    <property type="molecule type" value="Genomic_DNA"/>
</dbReference>
<protein>
    <recommendedName>
        <fullName evidence="4">Cytochrome oxidase</fullName>
    </recommendedName>
</protein>
<organism evidence="2 3">
    <name type="scientific">Sulfuriferula plumbiphila</name>
    <dbReference type="NCBI Taxonomy" id="171865"/>
    <lineage>
        <taxon>Bacteria</taxon>
        <taxon>Pseudomonadati</taxon>
        <taxon>Pseudomonadota</taxon>
        <taxon>Betaproteobacteria</taxon>
        <taxon>Nitrosomonadales</taxon>
        <taxon>Sulfuricellaceae</taxon>
        <taxon>Sulfuriferula</taxon>
    </lineage>
</organism>
<comment type="caution">
    <text evidence="2">The sequence shown here is derived from an EMBL/GenBank/DDBJ whole genome shotgun (WGS) entry which is preliminary data.</text>
</comment>
<gene>
    <name evidence="2" type="ORF">TPL01_19140</name>
</gene>
<proteinExistence type="predicted"/>
<feature type="transmembrane region" description="Helical" evidence="1">
    <location>
        <begin position="6"/>
        <end position="25"/>
    </location>
</feature>
<keyword evidence="1" id="KW-0812">Transmembrane</keyword>